<organism evidence="2 3">
    <name type="scientific">Kribbella albertanoniae</name>
    <dbReference type="NCBI Taxonomy" id="1266829"/>
    <lineage>
        <taxon>Bacteria</taxon>
        <taxon>Bacillati</taxon>
        <taxon>Actinomycetota</taxon>
        <taxon>Actinomycetes</taxon>
        <taxon>Propionibacteriales</taxon>
        <taxon>Kribbellaceae</taxon>
        <taxon>Kribbella</taxon>
    </lineage>
</organism>
<keyword evidence="1" id="KW-0472">Membrane</keyword>
<evidence type="ECO:0000313" key="3">
    <source>
        <dbReference type="Proteomes" id="UP000295075"/>
    </source>
</evidence>
<keyword evidence="1" id="KW-0812">Transmembrane</keyword>
<gene>
    <name evidence="2" type="ORF">E1261_04595</name>
</gene>
<sequence length="189" mass="20101">MTLQLNVPTSQVTAVRSVALGALLGLTWAAGLRGWMTHVAGDESRYTWIGTFVCLLLPGLLTGGLLGLAQHLRQSEQRPPWARWLICSPLLFPVGVLAIPGAIPHLLRTGEGSSSIAVVLLAMLGAYALAGRGPKWWRIVCGVIGFALVPAMLAGTLSTPKNAWGGILFACMYVLLALACTIPLHLREQ</sequence>
<dbReference type="Proteomes" id="UP000295075">
    <property type="component" value="Unassembled WGS sequence"/>
</dbReference>
<feature type="transmembrane region" description="Helical" evidence="1">
    <location>
        <begin position="48"/>
        <end position="69"/>
    </location>
</feature>
<keyword evidence="1" id="KW-1133">Transmembrane helix</keyword>
<protein>
    <submittedName>
        <fullName evidence="2">Uncharacterized protein</fullName>
    </submittedName>
</protein>
<dbReference type="EMBL" id="SMKA01000010">
    <property type="protein sequence ID" value="TDC33992.1"/>
    <property type="molecule type" value="Genomic_DNA"/>
</dbReference>
<feature type="transmembrane region" description="Helical" evidence="1">
    <location>
        <begin position="12"/>
        <end position="36"/>
    </location>
</feature>
<feature type="transmembrane region" description="Helical" evidence="1">
    <location>
        <begin position="113"/>
        <end position="130"/>
    </location>
</feature>
<name>A0A4R4QFR3_9ACTN</name>
<evidence type="ECO:0000313" key="2">
    <source>
        <dbReference type="EMBL" id="TDC33992.1"/>
    </source>
</evidence>
<keyword evidence="3" id="KW-1185">Reference proteome</keyword>
<accession>A0A4R4QFR3</accession>
<feature type="transmembrane region" description="Helical" evidence="1">
    <location>
        <begin position="163"/>
        <end position="186"/>
    </location>
</feature>
<feature type="transmembrane region" description="Helical" evidence="1">
    <location>
        <begin position="81"/>
        <end position="107"/>
    </location>
</feature>
<dbReference type="OrthoDB" id="3825761at2"/>
<dbReference type="RefSeq" id="WP_132402334.1">
    <property type="nucleotide sequence ID" value="NZ_SMKA01000010.1"/>
</dbReference>
<evidence type="ECO:0000256" key="1">
    <source>
        <dbReference type="SAM" id="Phobius"/>
    </source>
</evidence>
<dbReference type="AlphaFoldDB" id="A0A4R4QFR3"/>
<comment type="caution">
    <text evidence="2">The sequence shown here is derived from an EMBL/GenBank/DDBJ whole genome shotgun (WGS) entry which is preliminary data.</text>
</comment>
<proteinExistence type="predicted"/>
<reference evidence="2 3" key="1">
    <citation type="submission" date="2019-03" db="EMBL/GenBank/DDBJ databases">
        <title>Draft genome sequences of novel Actinobacteria.</title>
        <authorList>
            <person name="Sahin N."/>
            <person name="Ay H."/>
            <person name="Saygin H."/>
        </authorList>
    </citation>
    <scope>NUCLEOTIDE SEQUENCE [LARGE SCALE GENOMIC DNA]</scope>
    <source>
        <strain evidence="2 3">JCM 30547</strain>
    </source>
</reference>
<feature type="transmembrane region" description="Helical" evidence="1">
    <location>
        <begin position="137"/>
        <end position="157"/>
    </location>
</feature>